<dbReference type="Proteomes" id="UP000078084">
    <property type="component" value="Unassembled WGS sequence"/>
</dbReference>
<name>A0A171KT35_9BURK</name>
<comment type="caution">
    <text evidence="3">The sequence shown here is derived from an EMBL/GenBank/DDBJ whole genome shotgun (WGS) entry which is preliminary data.</text>
</comment>
<evidence type="ECO:0000313" key="3">
    <source>
        <dbReference type="EMBL" id="KKO72052.1"/>
    </source>
</evidence>
<evidence type="ECO:0008006" key="5">
    <source>
        <dbReference type="Google" id="ProtNLM"/>
    </source>
</evidence>
<dbReference type="STRING" id="206506.AAV32_08510"/>
<accession>A0A171KT35</accession>
<dbReference type="Gene3D" id="1.25.40.10">
    <property type="entry name" value="Tetratricopeptide repeat domain"/>
    <property type="match status" value="1"/>
</dbReference>
<keyword evidence="1" id="KW-0802">TPR repeat</keyword>
<dbReference type="GeneID" id="99727210"/>
<feature type="repeat" description="TPR" evidence="1">
    <location>
        <begin position="143"/>
        <end position="176"/>
    </location>
</feature>
<keyword evidence="2" id="KW-0732">Signal</keyword>
<keyword evidence="4" id="KW-1185">Reference proteome</keyword>
<dbReference type="InterPro" id="IPR019734">
    <property type="entry name" value="TPR_rpt"/>
</dbReference>
<dbReference type="Pfam" id="PF14559">
    <property type="entry name" value="TPR_19"/>
    <property type="match status" value="1"/>
</dbReference>
<proteinExistence type="predicted"/>
<protein>
    <recommendedName>
        <fullName evidence="5">Tetratricopeptide repeat protein</fullName>
    </recommendedName>
</protein>
<dbReference type="AlphaFoldDB" id="A0A171KT35"/>
<evidence type="ECO:0000256" key="1">
    <source>
        <dbReference type="PROSITE-ProRule" id="PRU00339"/>
    </source>
</evidence>
<dbReference type="OrthoDB" id="5294075at2"/>
<gene>
    <name evidence="3" type="ORF">AAV32_08510</name>
</gene>
<feature type="signal peptide" evidence="2">
    <location>
        <begin position="1"/>
        <end position="28"/>
    </location>
</feature>
<feature type="chain" id="PRO_5030022597" description="Tetratricopeptide repeat protein" evidence="2">
    <location>
        <begin position="29"/>
        <end position="223"/>
    </location>
</feature>
<evidence type="ECO:0000256" key="2">
    <source>
        <dbReference type="SAM" id="SignalP"/>
    </source>
</evidence>
<sequence length="223" mass="23740">MTTTFSNILSRTLLASLLLASAAAHSQALPVVDLPTPGNNGEPSGGSDTLARFLEALKPGVDTSLPPSASETAAEIAHLLDSGNTSEAMERIEQRLAEESARNDPGVDVQLQFLYARALQASGQTEQAMNIYREMTGNYPELPEPWNNLAALYWRAGKLDLAEDALSMALNADPGYALAWANLGDLRLAQSARALERARALGLRGLDGRISAVQSLSSPEVQP</sequence>
<dbReference type="InterPro" id="IPR011990">
    <property type="entry name" value="TPR-like_helical_dom_sf"/>
</dbReference>
<dbReference type="PATRIC" id="fig|206506.3.peg.1817"/>
<evidence type="ECO:0000313" key="4">
    <source>
        <dbReference type="Proteomes" id="UP000078084"/>
    </source>
</evidence>
<dbReference type="PROSITE" id="PS50005">
    <property type="entry name" value="TPR"/>
    <property type="match status" value="1"/>
</dbReference>
<dbReference type="SUPFAM" id="SSF48452">
    <property type="entry name" value="TPR-like"/>
    <property type="match status" value="1"/>
</dbReference>
<organism evidence="3 4">
    <name type="scientific">Kerstersia gyiorum</name>
    <dbReference type="NCBI Taxonomy" id="206506"/>
    <lineage>
        <taxon>Bacteria</taxon>
        <taxon>Pseudomonadati</taxon>
        <taxon>Pseudomonadota</taxon>
        <taxon>Betaproteobacteria</taxon>
        <taxon>Burkholderiales</taxon>
        <taxon>Alcaligenaceae</taxon>
        <taxon>Kerstersia</taxon>
    </lineage>
</organism>
<dbReference type="EMBL" id="LBNE01000004">
    <property type="protein sequence ID" value="KKO72052.1"/>
    <property type="molecule type" value="Genomic_DNA"/>
</dbReference>
<dbReference type="RefSeq" id="WP_068370489.1">
    <property type="nucleotide sequence ID" value="NZ_CBCSEB010000007.1"/>
</dbReference>
<reference evidence="3 4" key="1">
    <citation type="submission" date="2015-04" db="EMBL/GenBank/DDBJ databases">
        <title>Genome sequence of Kerstersia gyiorum CG1.</title>
        <authorList>
            <person name="Greninger A.L."/>
            <person name="Kozyreva V."/>
            <person name="Chaturvedi V."/>
        </authorList>
    </citation>
    <scope>NUCLEOTIDE SEQUENCE [LARGE SCALE GENOMIC DNA]</scope>
    <source>
        <strain evidence="3 4">CG1</strain>
    </source>
</reference>
<dbReference type="SMART" id="SM00028">
    <property type="entry name" value="TPR"/>
    <property type="match status" value="1"/>
</dbReference>